<gene>
    <name evidence="1" type="ORF">DMH04_30930</name>
</gene>
<evidence type="ECO:0000313" key="1">
    <source>
        <dbReference type="EMBL" id="RSM80013.1"/>
    </source>
</evidence>
<proteinExistence type="predicted"/>
<protein>
    <submittedName>
        <fullName evidence="1">Uncharacterized protein</fullName>
    </submittedName>
</protein>
<dbReference type="RefSeq" id="WP_037268976.1">
    <property type="nucleotide sequence ID" value="NZ_QHKI01000031.1"/>
</dbReference>
<dbReference type="OrthoDB" id="3686943at2"/>
<evidence type="ECO:0000313" key="2">
    <source>
        <dbReference type="Proteomes" id="UP000287547"/>
    </source>
</evidence>
<dbReference type="EMBL" id="QHKI01000031">
    <property type="protein sequence ID" value="RSM80013.1"/>
    <property type="molecule type" value="Genomic_DNA"/>
</dbReference>
<name>A0A428Z2R2_KIBAR</name>
<accession>A0A428Z2R2</accession>
<comment type="caution">
    <text evidence="1">The sequence shown here is derived from an EMBL/GenBank/DDBJ whole genome shotgun (WGS) entry which is preliminary data.</text>
</comment>
<dbReference type="AlphaFoldDB" id="A0A428Z2R2"/>
<organism evidence="1 2">
    <name type="scientific">Kibdelosporangium aridum</name>
    <dbReference type="NCBI Taxonomy" id="2030"/>
    <lineage>
        <taxon>Bacteria</taxon>
        <taxon>Bacillati</taxon>
        <taxon>Actinomycetota</taxon>
        <taxon>Actinomycetes</taxon>
        <taxon>Pseudonocardiales</taxon>
        <taxon>Pseudonocardiaceae</taxon>
        <taxon>Kibdelosporangium</taxon>
    </lineage>
</organism>
<reference evidence="1 2" key="1">
    <citation type="submission" date="2018-05" db="EMBL/GenBank/DDBJ databases">
        <title>Evolution of GPA BGCs.</title>
        <authorList>
            <person name="Waglechner N."/>
            <person name="Wright G.D."/>
        </authorList>
    </citation>
    <scope>NUCLEOTIDE SEQUENCE [LARGE SCALE GENOMIC DNA]</scope>
    <source>
        <strain evidence="1 2">A82846</strain>
    </source>
</reference>
<sequence>MKRQVIYLDVRVDTEETLEQVATRVGQALDCTFTEVEQPKNRYPYVAEVFGLKLRLLGVRGIDGKKVSKLVGHVSESGFRSPGKGLSEHDQVDVSAYIVDLLTMRTGLQWYQPTVEDRAAENKWSAAYDDWLGGVEDLRRLRDLYD</sequence>
<dbReference type="Proteomes" id="UP000287547">
    <property type="component" value="Unassembled WGS sequence"/>
</dbReference>